<comment type="caution">
    <text evidence="2">The sequence shown here is derived from an EMBL/GenBank/DDBJ whole genome shotgun (WGS) entry which is preliminary data.</text>
</comment>
<dbReference type="Proteomes" id="UP000321424">
    <property type="component" value="Unassembled WGS sequence"/>
</dbReference>
<evidence type="ECO:0000313" key="2">
    <source>
        <dbReference type="EMBL" id="GEM37378.1"/>
    </source>
</evidence>
<dbReference type="RefSeq" id="WP_147129523.1">
    <property type="nucleotide sequence ID" value="NZ_BJXA01000009.1"/>
</dbReference>
<evidence type="ECO:0000313" key="3">
    <source>
        <dbReference type="Proteomes" id="UP000321424"/>
    </source>
</evidence>
<dbReference type="AlphaFoldDB" id="A0A511MB99"/>
<proteinExistence type="predicted"/>
<organism evidence="2 3">
    <name type="scientific">Nocardia ninae NBRC 108245</name>
    <dbReference type="NCBI Taxonomy" id="1210091"/>
    <lineage>
        <taxon>Bacteria</taxon>
        <taxon>Bacillati</taxon>
        <taxon>Actinomycetota</taxon>
        <taxon>Actinomycetes</taxon>
        <taxon>Mycobacteriales</taxon>
        <taxon>Nocardiaceae</taxon>
        <taxon>Nocardia</taxon>
    </lineage>
</organism>
<accession>A0A511MB99</accession>
<dbReference type="OrthoDB" id="4485482at2"/>
<sequence>MTTPHQPRPDSAYVVGDKYGSDQTQQSVKTAINNRDLASFKEAQVEWKDQWQNNSDRLAYVINGQNAQSQRLELIKDIDGFASAFMGQNWTVSPSTTVMIPFNGKLGPNKKADVTEDGRLVLKAGGLWRIDAQATLSGYTLNQTIIPIISPPYFTVLTSYDPIAPKFWLEVMNAQGQHLTVRACDTLPNVAVYGAGVLSVVNNPATTAFNHTFVLENMPPVDDPAAPDHWAYVRLTMRYEPIATGTFASATCKLSGGTKSSGLIASRWSRDVQNNYYTPTVPNGGNLG</sequence>
<feature type="region of interest" description="Disordered" evidence="1">
    <location>
        <begin position="1"/>
        <end position="24"/>
    </location>
</feature>
<gene>
    <name evidence="2" type="ORF">NN4_18970</name>
</gene>
<evidence type="ECO:0000256" key="1">
    <source>
        <dbReference type="SAM" id="MobiDB-lite"/>
    </source>
</evidence>
<name>A0A511MB99_9NOCA</name>
<dbReference type="EMBL" id="BJXA01000009">
    <property type="protein sequence ID" value="GEM37378.1"/>
    <property type="molecule type" value="Genomic_DNA"/>
</dbReference>
<reference evidence="2 3" key="1">
    <citation type="submission" date="2019-07" db="EMBL/GenBank/DDBJ databases">
        <title>Whole genome shotgun sequence of Nocardia ninae NBRC 108245.</title>
        <authorList>
            <person name="Hosoyama A."/>
            <person name="Uohara A."/>
            <person name="Ohji S."/>
            <person name="Ichikawa N."/>
        </authorList>
    </citation>
    <scope>NUCLEOTIDE SEQUENCE [LARGE SCALE GENOMIC DNA]</scope>
    <source>
        <strain evidence="2 3">NBRC 108245</strain>
    </source>
</reference>
<protein>
    <submittedName>
        <fullName evidence="2">Uncharacterized protein</fullName>
    </submittedName>
</protein>
<keyword evidence="3" id="KW-1185">Reference proteome</keyword>